<name>A0A2S7T7A2_9FLAO</name>
<dbReference type="RefSeq" id="WP_105001462.1">
    <property type="nucleotide sequence ID" value="NZ_MQVX01000001.1"/>
</dbReference>
<dbReference type="Proteomes" id="UP000239366">
    <property type="component" value="Unassembled WGS sequence"/>
</dbReference>
<comment type="caution">
    <text evidence="1">The sequence shown here is derived from an EMBL/GenBank/DDBJ whole genome shotgun (WGS) entry which is preliminary data.</text>
</comment>
<sequence length="159" mass="18491">MTTSTFFRYSINSLRKMVRLRSVSQQLSKTENQTVTDLFELAAEPQFEIKKDKEFDQLMEVSESDPKVRDLIKRYGADRKIMRKMYDQLVLHGAGRFARGYWVAAASLAFPETLDALFRHFNGDIFLLRGHSEHNSGLKVAYRMFTYFSDQESSAIEDI</sequence>
<accession>A0A2S7T7A2</accession>
<protein>
    <submittedName>
        <fullName evidence="1">Uncharacterized protein</fullName>
    </submittedName>
</protein>
<evidence type="ECO:0000313" key="1">
    <source>
        <dbReference type="EMBL" id="PQJ15802.1"/>
    </source>
</evidence>
<reference evidence="2" key="1">
    <citation type="submission" date="2016-11" db="EMBL/GenBank/DDBJ databases">
        <title>Trade-off between light-utilization and light-protection in marine flavobacteria.</title>
        <authorList>
            <person name="Kumagai Y."/>
            <person name="Yoshizawa S."/>
            <person name="Kogure K."/>
        </authorList>
    </citation>
    <scope>NUCLEOTIDE SEQUENCE [LARGE SCALE GENOMIC DNA]</scope>
    <source>
        <strain evidence="2">SG-18</strain>
    </source>
</reference>
<gene>
    <name evidence="1" type="ORF">BST99_08740</name>
</gene>
<dbReference type="EMBL" id="MQVX01000001">
    <property type="protein sequence ID" value="PQJ15802.1"/>
    <property type="molecule type" value="Genomic_DNA"/>
</dbReference>
<evidence type="ECO:0000313" key="2">
    <source>
        <dbReference type="Proteomes" id="UP000239366"/>
    </source>
</evidence>
<keyword evidence="2" id="KW-1185">Reference proteome</keyword>
<proteinExistence type="predicted"/>
<organism evidence="1 2">
    <name type="scientific">Aureicoccus marinus</name>
    <dbReference type="NCBI Taxonomy" id="754435"/>
    <lineage>
        <taxon>Bacteria</taxon>
        <taxon>Pseudomonadati</taxon>
        <taxon>Bacteroidota</taxon>
        <taxon>Flavobacteriia</taxon>
        <taxon>Flavobacteriales</taxon>
        <taxon>Flavobacteriaceae</taxon>
        <taxon>Aureicoccus</taxon>
    </lineage>
</organism>
<dbReference type="AlphaFoldDB" id="A0A2S7T7A2"/>